<dbReference type="SMART" id="SM00332">
    <property type="entry name" value="PP2Cc"/>
    <property type="match status" value="1"/>
</dbReference>
<dbReference type="Pfam" id="PF13672">
    <property type="entry name" value="PP2C_2"/>
    <property type="match status" value="1"/>
</dbReference>
<dbReference type="Proteomes" id="UP000807785">
    <property type="component" value="Unassembled WGS sequence"/>
</dbReference>
<dbReference type="AlphaFoldDB" id="A0A9D7DWG5"/>
<dbReference type="Gene3D" id="3.60.40.10">
    <property type="entry name" value="PPM-type phosphatase domain"/>
    <property type="match status" value="1"/>
</dbReference>
<feature type="domain" description="PPM-type phosphatase" evidence="1">
    <location>
        <begin position="4"/>
        <end position="243"/>
    </location>
</feature>
<comment type="caution">
    <text evidence="2">The sequence shown here is derived from an EMBL/GenBank/DDBJ whole genome shotgun (WGS) entry which is preliminary data.</text>
</comment>
<proteinExistence type="predicted"/>
<dbReference type="SUPFAM" id="SSF81606">
    <property type="entry name" value="PP2C-like"/>
    <property type="match status" value="1"/>
</dbReference>
<evidence type="ECO:0000259" key="1">
    <source>
        <dbReference type="PROSITE" id="PS51746"/>
    </source>
</evidence>
<dbReference type="EMBL" id="JADJEV010000002">
    <property type="protein sequence ID" value="MBK6972088.1"/>
    <property type="molecule type" value="Genomic_DNA"/>
</dbReference>
<protein>
    <submittedName>
        <fullName evidence="2">Serine/threonine-protein phosphatase</fullName>
    </submittedName>
</protein>
<gene>
    <name evidence="2" type="ORF">IPH26_03755</name>
</gene>
<evidence type="ECO:0000313" key="3">
    <source>
        <dbReference type="Proteomes" id="UP000807785"/>
    </source>
</evidence>
<dbReference type="SMART" id="SM00331">
    <property type="entry name" value="PP2C_SIG"/>
    <property type="match status" value="1"/>
</dbReference>
<accession>A0A9D7DWG5</accession>
<dbReference type="PROSITE" id="PS51746">
    <property type="entry name" value="PPM_2"/>
    <property type="match status" value="1"/>
</dbReference>
<sequence>MNLEIAVLSKPGGRSLNEDACGYWTSDAGCCWVVSDGAGGHGGGDVASKSVVRSILNDFADAPLVEPETISRLIQRANDAVLREQQAQQSMRNMRATAAVLLIDQAADVALWGHLGDSRIYGFRGCRVLFQSRDHSVMQSMVDAGFGDAGLLRSHPQRSVLLAALGSPDAVNPAVTQSAMALRDGDVFMLCSDGLWEAVEEPTMERLLAGSTSAEGWLAALEAELLAHARRDHDNYSAIAVWVGNPADATRIISA</sequence>
<organism evidence="2 3">
    <name type="scientific">Candidatus Methylophosphatis roskildensis</name>
    <dbReference type="NCBI Taxonomy" id="2899263"/>
    <lineage>
        <taxon>Bacteria</taxon>
        <taxon>Pseudomonadati</taxon>
        <taxon>Pseudomonadota</taxon>
        <taxon>Betaproteobacteria</taxon>
        <taxon>Nitrosomonadales</taxon>
        <taxon>Sterolibacteriaceae</taxon>
        <taxon>Candidatus Methylophosphatis</taxon>
    </lineage>
</organism>
<reference evidence="2" key="1">
    <citation type="submission" date="2020-10" db="EMBL/GenBank/DDBJ databases">
        <title>Connecting structure to function with the recovery of over 1000 high-quality activated sludge metagenome-assembled genomes encoding full-length rRNA genes using long-read sequencing.</title>
        <authorList>
            <person name="Singleton C.M."/>
            <person name="Petriglieri F."/>
            <person name="Kristensen J.M."/>
            <person name="Kirkegaard R.H."/>
            <person name="Michaelsen T.Y."/>
            <person name="Andersen M.H."/>
            <person name="Karst S.M."/>
            <person name="Dueholm M.S."/>
            <person name="Nielsen P.H."/>
            <person name="Albertsen M."/>
        </authorList>
    </citation>
    <scope>NUCLEOTIDE SEQUENCE</scope>
    <source>
        <strain evidence="2">Bjer_18-Q3-R1-45_BAT3C.347</strain>
    </source>
</reference>
<name>A0A9D7DWG5_9PROT</name>
<dbReference type="InterPro" id="IPR036457">
    <property type="entry name" value="PPM-type-like_dom_sf"/>
</dbReference>
<dbReference type="InterPro" id="IPR001932">
    <property type="entry name" value="PPM-type_phosphatase-like_dom"/>
</dbReference>
<evidence type="ECO:0000313" key="2">
    <source>
        <dbReference type="EMBL" id="MBK6972088.1"/>
    </source>
</evidence>